<dbReference type="Proteomes" id="UP000018144">
    <property type="component" value="Unassembled WGS sequence"/>
</dbReference>
<feature type="region of interest" description="Disordered" evidence="1">
    <location>
        <begin position="102"/>
        <end position="145"/>
    </location>
</feature>
<feature type="compositionally biased region" description="Low complexity" evidence="1">
    <location>
        <begin position="111"/>
        <end position="129"/>
    </location>
</feature>
<evidence type="ECO:0000313" key="2">
    <source>
        <dbReference type="EMBL" id="CCX30250.1"/>
    </source>
</evidence>
<name>U4LLM2_PYROM</name>
<feature type="compositionally biased region" description="Basic and acidic residues" evidence="1">
    <location>
        <begin position="130"/>
        <end position="145"/>
    </location>
</feature>
<evidence type="ECO:0000313" key="3">
    <source>
        <dbReference type="Proteomes" id="UP000018144"/>
    </source>
</evidence>
<gene>
    <name evidence="2" type="ORF">PCON_08376</name>
</gene>
<evidence type="ECO:0008006" key="4">
    <source>
        <dbReference type="Google" id="ProtNLM"/>
    </source>
</evidence>
<organism evidence="2 3">
    <name type="scientific">Pyronema omphalodes (strain CBS 100304)</name>
    <name type="common">Pyronema confluens</name>
    <dbReference type="NCBI Taxonomy" id="1076935"/>
    <lineage>
        <taxon>Eukaryota</taxon>
        <taxon>Fungi</taxon>
        <taxon>Dikarya</taxon>
        <taxon>Ascomycota</taxon>
        <taxon>Pezizomycotina</taxon>
        <taxon>Pezizomycetes</taxon>
        <taxon>Pezizales</taxon>
        <taxon>Pyronemataceae</taxon>
        <taxon>Pyronema</taxon>
    </lineage>
</organism>
<dbReference type="OrthoDB" id="4121058at2759"/>
<keyword evidence="3" id="KW-1185">Reference proteome</keyword>
<reference evidence="2 3" key="1">
    <citation type="journal article" date="2013" name="PLoS Genet.">
        <title>The genome and development-dependent transcriptomes of Pyronema confluens: a window into fungal evolution.</title>
        <authorList>
            <person name="Traeger S."/>
            <person name="Altegoer F."/>
            <person name="Freitag M."/>
            <person name="Gabaldon T."/>
            <person name="Kempken F."/>
            <person name="Kumar A."/>
            <person name="Marcet-Houben M."/>
            <person name="Poggeler S."/>
            <person name="Stajich J.E."/>
            <person name="Nowrousian M."/>
        </authorList>
    </citation>
    <scope>NUCLEOTIDE SEQUENCE [LARGE SCALE GENOMIC DNA]</scope>
    <source>
        <strain evidence="3">CBS 100304</strain>
        <tissue evidence="2">Vegetative mycelium</tissue>
    </source>
</reference>
<evidence type="ECO:0000256" key="1">
    <source>
        <dbReference type="SAM" id="MobiDB-lite"/>
    </source>
</evidence>
<sequence length="310" mass="34207">MSGRTISDAKFTYSPDLGLLYDAEPRDTQTTITERVKSGDINLKWLKAQLAHYQLRVSGNKQDLAVRLTKAASSGKLKNQPKDNKELEKSLKAAYEARLSTPGKVTNGGITKATKSAASDTPSTSSTSSKSDRGENQPRGKRKESAALHAAIIAGSKKAYNLASLYSPELRNFKVLGTGKSLASKPPWVSDESVLGHYALTCEEFPEAESSLFLKRHPTGPRIIGEFIFNFEAGKFSTTAMLDWPKKREERFFTVEGIRGEIQFRYCNGQMEVEGRLETATYGDVDWNGTKSKVETAVSIEPKRNEVVID</sequence>
<proteinExistence type="predicted"/>
<accession>U4LLM2</accession>
<dbReference type="AlphaFoldDB" id="U4LLM2"/>
<protein>
    <recommendedName>
        <fullName evidence="4">SAP domain-containing protein</fullName>
    </recommendedName>
</protein>
<dbReference type="EMBL" id="HF935431">
    <property type="protein sequence ID" value="CCX30250.1"/>
    <property type="molecule type" value="Genomic_DNA"/>
</dbReference>